<accession>A0A4Z2J229</accession>
<proteinExistence type="predicted"/>
<dbReference type="AlphaFoldDB" id="A0A4Z2J229"/>
<keyword evidence="2" id="KW-1185">Reference proteome</keyword>
<dbReference type="EMBL" id="SRLO01000029">
    <property type="protein sequence ID" value="TNN84077.1"/>
    <property type="molecule type" value="Genomic_DNA"/>
</dbReference>
<sequence>MGDDSEAKRMKHTLTQNHLDTLKITSESWLNSDIHGGMQQQSPPAKERPDCWEVSRPGFQKASCNYHQYTH</sequence>
<protein>
    <submittedName>
        <fullName evidence="1">Uncharacterized protein</fullName>
    </submittedName>
</protein>
<dbReference type="Proteomes" id="UP000314294">
    <property type="component" value="Unassembled WGS sequence"/>
</dbReference>
<comment type="caution">
    <text evidence="1">The sequence shown here is derived from an EMBL/GenBank/DDBJ whole genome shotgun (WGS) entry which is preliminary data.</text>
</comment>
<evidence type="ECO:0000313" key="1">
    <source>
        <dbReference type="EMBL" id="TNN84077.1"/>
    </source>
</evidence>
<organism evidence="1 2">
    <name type="scientific">Liparis tanakae</name>
    <name type="common">Tanaka's snailfish</name>
    <dbReference type="NCBI Taxonomy" id="230148"/>
    <lineage>
        <taxon>Eukaryota</taxon>
        <taxon>Metazoa</taxon>
        <taxon>Chordata</taxon>
        <taxon>Craniata</taxon>
        <taxon>Vertebrata</taxon>
        <taxon>Euteleostomi</taxon>
        <taxon>Actinopterygii</taxon>
        <taxon>Neopterygii</taxon>
        <taxon>Teleostei</taxon>
        <taxon>Neoteleostei</taxon>
        <taxon>Acanthomorphata</taxon>
        <taxon>Eupercaria</taxon>
        <taxon>Perciformes</taxon>
        <taxon>Cottioidei</taxon>
        <taxon>Cottales</taxon>
        <taxon>Liparidae</taxon>
        <taxon>Liparis</taxon>
    </lineage>
</organism>
<evidence type="ECO:0000313" key="2">
    <source>
        <dbReference type="Proteomes" id="UP000314294"/>
    </source>
</evidence>
<reference evidence="1 2" key="1">
    <citation type="submission" date="2019-03" db="EMBL/GenBank/DDBJ databases">
        <title>First draft genome of Liparis tanakae, snailfish: a comprehensive survey of snailfish specific genes.</title>
        <authorList>
            <person name="Kim W."/>
            <person name="Song I."/>
            <person name="Jeong J.-H."/>
            <person name="Kim D."/>
            <person name="Kim S."/>
            <person name="Ryu S."/>
            <person name="Song J.Y."/>
            <person name="Lee S.K."/>
        </authorList>
    </citation>
    <scope>NUCLEOTIDE SEQUENCE [LARGE SCALE GENOMIC DNA]</scope>
    <source>
        <tissue evidence="1">Muscle</tissue>
    </source>
</reference>
<name>A0A4Z2J229_9TELE</name>
<gene>
    <name evidence="1" type="ORF">EYF80_005683</name>
</gene>